<keyword evidence="3" id="KW-0902">Two-component regulatory system</keyword>
<dbReference type="Proteomes" id="UP000588112">
    <property type="component" value="Unassembled WGS sequence"/>
</dbReference>
<keyword evidence="2 6" id="KW-0418">Kinase</keyword>
<feature type="domain" description="Signal transduction histidine kinase subgroup 3 dimerisation and phosphoacceptor" evidence="5">
    <location>
        <begin position="192"/>
        <end position="257"/>
    </location>
</feature>
<keyword evidence="1 6" id="KW-0808">Transferase</keyword>
<dbReference type="CDD" id="cd16917">
    <property type="entry name" value="HATPase_UhpB-NarQ-NarX-like"/>
    <property type="match status" value="1"/>
</dbReference>
<evidence type="ECO:0000313" key="6">
    <source>
        <dbReference type="EMBL" id="MBB5631063.1"/>
    </source>
</evidence>
<evidence type="ECO:0000256" key="2">
    <source>
        <dbReference type="ARBA" id="ARBA00022777"/>
    </source>
</evidence>
<dbReference type="GO" id="GO:0000155">
    <property type="term" value="F:phosphorelay sensor kinase activity"/>
    <property type="evidence" value="ECO:0007669"/>
    <property type="project" value="InterPro"/>
</dbReference>
<reference evidence="6 7" key="1">
    <citation type="submission" date="2020-08" db="EMBL/GenBank/DDBJ databases">
        <title>Sequencing the genomes of 1000 actinobacteria strains.</title>
        <authorList>
            <person name="Klenk H.-P."/>
        </authorList>
    </citation>
    <scope>NUCLEOTIDE SEQUENCE [LARGE SCALE GENOMIC DNA]</scope>
    <source>
        <strain evidence="6 7">DSM 45790</strain>
    </source>
</reference>
<evidence type="ECO:0000256" key="1">
    <source>
        <dbReference type="ARBA" id="ARBA00022679"/>
    </source>
</evidence>
<dbReference type="EC" id="2.7.13.3" evidence="6"/>
<dbReference type="RefSeq" id="WP_184617416.1">
    <property type="nucleotide sequence ID" value="NZ_BOOS01000061.1"/>
</dbReference>
<keyword evidence="4" id="KW-1133">Transmembrane helix</keyword>
<feature type="transmembrane region" description="Helical" evidence="4">
    <location>
        <begin position="148"/>
        <end position="167"/>
    </location>
</feature>
<dbReference type="SUPFAM" id="SSF55874">
    <property type="entry name" value="ATPase domain of HSP90 chaperone/DNA topoisomerase II/histidine kinase"/>
    <property type="match status" value="1"/>
</dbReference>
<keyword evidence="4" id="KW-0812">Transmembrane</keyword>
<evidence type="ECO:0000313" key="7">
    <source>
        <dbReference type="Proteomes" id="UP000588112"/>
    </source>
</evidence>
<dbReference type="EMBL" id="JACHBR010000002">
    <property type="protein sequence ID" value="MBB5631063.1"/>
    <property type="molecule type" value="Genomic_DNA"/>
</dbReference>
<sequence>MSLGDRIGRTLNFGGTDRPSRWRRLLGTSLGLVYLFYPITDVTSGEITGAKAAWAVVALAAFTASYVATVLSPADYGEPGRWTPALLASTVLMAVTLPLIFGGGWLALPIYVTVLLSMALPLRRAVAGVAGMAVVVTAEGLVKGADAATIGLLLLQMTTLSVLFMSVRNTRSLLVRLHRAQGEVARLAAGEERLRIARDLHDLLGHTLSLIVLKSELAGRLAEQGSPRTAAEIRDIEQVARTALREVREAVNGYRRRGLAEELDGARAALDAAGVAVTVRTAGTPLPDDLDGLLGWAVREGVTNVVRHARARRCEISVTLRDGDAVLEVRDDGRTGAAYTPGTGLTGLAERVRARGGSLDAGVAPAGGFRLRVVVPAPVDSRT</sequence>
<protein>
    <submittedName>
        <fullName evidence="6">Two-component system sensor histidine kinase DesK</fullName>
        <ecNumber evidence="6">2.7.13.3</ecNumber>
    </submittedName>
</protein>
<dbReference type="InterPro" id="IPR036890">
    <property type="entry name" value="HATPase_C_sf"/>
</dbReference>
<dbReference type="GO" id="GO:0046983">
    <property type="term" value="F:protein dimerization activity"/>
    <property type="evidence" value="ECO:0007669"/>
    <property type="project" value="InterPro"/>
</dbReference>
<keyword evidence="7" id="KW-1185">Reference proteome</keyword>
<keyword evidence="4" id="KW-0472">Membrane</keyword>
<dbReference type="InterPro" id="IPR011712">
    <property type="entry name" value="Sig_transdc_His_kin_sub3_dim/P"/>
</dbReference>
<feature type="transmembrane region" description="Helical" evidence="4">
    <location>
        <begin position="52"/>
        <end position="71"/>
    </location>
</feature>
<comment type="caution">
    <text evidence="6">The sequence shown here is derived from an EMBL/GenBank/DDBJ whole genome shotgun (WGS) entry which is preliminary data.</text>
</comment>
<dbReference type="InterPro" id="IPR050482">
    <property type="entry name" value="Sensor_HK_TwoCompSys"/>
</dbReference>
<evidence type="ECO:0000256" key="3">
    <source>
        <dbReference type="ARBA" id="ARBA00023012"/>
    </source>
</evidence>
<dbReference type="AlphaFoldDB" id="A0A7W8ZCB2"/>
<dbReference type="Gene3D" id="3.30.565.10">
    <property type="entry name" value="Histidine kinase-like ATPase, C-terminal domain"/>
    <property type="match status" value="1"/>
</dbReference>
<evidence type="ECO:0000256" key="4">
    <source>
        <dbReference type="SAM" id="Phobius"/>
    </source>
</evidence>
<feature type="transmembrane region" description="Helical" evidence="4">
    <location>
        <begin position="125"/>
        <end position="142"/>
    </location>
</feature>
<dbReference type="Gene3D" id="1.20.5.1930">
    <property type="match status" value="1"/>
</dbReference>
<feature type="transmembrane region" description="Helical" evidence="4">
    <location>
        <begin position="91"/>
        <end position="113"/>
    </location>
</feature>
<accession>A0A7W8ZCB2</accession>
<gene>
    <name evidence="6" type="ORF">BJ981_006827</name>
</gene>
<evidence type="ECO:0000259" key="5">
    <source>
        <dbReference type="Pfam" id="PF07730"/>
    </source>
</evidence>
<dbReference type="PANTHER" id="PTHR24421:SF63">
    <property type="entry name" value="SENSOR HISTIDINE KINASE DESK"/>
    <property type="match status" value="1"/>
</dbReference>
<dbReference type="GO" id="GO:0016020">
    <property type="term" value="C:membrane"/>
    <property type="evidence" value="ECO:0007669"/>
    <property type="project" value="InterPro"/>
</dbReference>
<organism evidence="6 7">
    <name type="scientific">Sphaerisporangium krabiense</name>
    <dbReference type="NCBI Taxonomy" id="763782"/>
    <lineage>
        <taxon>Bacteria</taxon>
        <taxon>Bacillati</taxon>
        <taxon>Actinomycetota</taxon>
        <taxon>Actinomycetes</taxon>
        <taxon>Streptosporangiales</taxon>
        <taxon>Streptosporangiaceae</taxon>
        <taxon>Sphaerisporangium</taxon>
    </lineage>
</organism>
<dbReference type="PANTHER" id="PTHR24421">
    <property type="entry name" value="NITRATE/NITRITE SENSOR PROTEIN NARX-RELATED"/>
    <property type="match status" value="1"/>
</dbReference>
<proteinExistence type="predicted"/>
<dbReference type="Pfam" id="PF07730">
    <property type="entry name" value="HisKA_3"/>
    <property type="match status" value="1"/>
</dbReference>
<name>A0A7W8ZCB2_9ACTN</name>